<feature type="compositionally biased region" description="Polar residues" evidence="3">
    <location>
        <begin position="608"/>
        <end position="621"/>
    </location>
</feature>
<evidence type="ECO:0000313" key="5">
    <source>
        <dbReference type="Proteomes" id="UP001497453"/>
    </source>
</evidence>
<feature type="repeat" description="PPR" evidence="2">
    <location>
        <begin position="698"/>
        <end position="732"/>
    </location>
</feature>
<dbReference type="InterPro" id="IPR051222">
    <property type="entry name" value="PPR/CCM1_RNA-binding"/>
</dbReference>
<evidence type="ECO:0000313" key="4">
    <source>
        <dbReference type="EMBL" id="CAL1698139.1"/>
    </source>
</evidence>
<dbReference type="PANTHER" id="PTHR47942:SF63">
    <property type="entry name" value="PENTATRICOPEPTIDE REPEAT-CONTAINING PROTEIN"/>
    <property type="match status" value="1"/>
</dbReference>
<dbReference type="EMBL" id="OZ037953">
    <property type="protein sequence ID" value="CAL1698139.1"/>
    <property type="molecule type" value="Genomic_DNA"/>
</dbReference>
<proteinExistence type="predicted"/>
<evidence type="ECO:0000256" key="1">
    <source>
        <dbReference type="ARBA" id="ARBA00022737"/>
    </source>
</evidence>
<gene>
    <name evidence="4" type="ORF">GFSPODELE1_LOCUS2019</name>
</gene>
<keyword evidence="1" id="KW-0677">Repeat</keyword>
<evidence type="ECO:0008006" key="6">
    <source>
        <dbReference type="Google" id="ProtNLM"/>
    </source>
</evidence>
<dbReference type="PANTHER" id="PTHR47942">
    <property type="entry name" value="TETRATRICOPEPTIDE REPEAT (TPR)-LIKE SUPERFAMILY PROTEIN-RELATED"/>
    <property type="match status" value="1"/>
</dbReference>
<name>A0ABP1CUD5_9APHY</name>
<organism evidence="4 5">
    <name type="scientific">Somion occarium</name>
    <dbReference type="NCBI Taxonomy" id="3059160"/>
    <lineage>
        <taxon>Eukaryota</taxon>
        <taxon>Fungi</taxon>
        <taxon>Dikarya</taxon>
        <taxon>Basidiomycota</taxon>
        <taxon>Agaricomycotina</taxon>
        <taxon>Agaricomycetes</taxon>
        <taxon>Polyporales</taxon>
        <taxon>Cerrenaceae</taxon>
        <taxon>Somion</taxon>
    </lineage>
</organism>
<dbReference type="Gene3D" id="1.25.40.10">
    <property type="entry name" value="Tetratricopeptide repeat domain"/>
    <property type="match status" value="2"/>
</dbReference>
<reference evidence="5" key="1">
    <citation type="submission" date="2024-04" db="EMBL/GenBank/DDBJ databases">
        <authorList>
            <person name="Shaw F."/>
            <person name="Minotto A."/>
        </authorList>
    </citation>
    <scope>NUCLEOTIDE SEQUENCE [LARGE SCALE GENOMIC DNA]</scope>
</reference>
<keyword evidence="5" id="KW-1185">Reference proteome</keyword>
<evidence type="ECO:0000256" key="2">
    <source>
        <dbReference type="PROSITE-ProRule" id="PRU00708"/>
    </source>
</evidence>
<dbReference type="InterPro" id="IPR011990">
    <property type="entry name" value="TPR-like_helical_dom_sf"/>
</dbReference>
<evidence type="ECO:0000256" key="3">
    <source>
        <dbReference type="SAM" id="MobiDB-lite"/>
    </source>
</evidence>
<protein>
    <recommendedName>
        <fullName evidence="6">Pentatricopeptide repeat-containing protein</fullName>
    </recommendedName>
</protein>
<dbReference type="Proteomes" id="UP001497453">
    <property type="component" value="Chromosome 10"/>
</dbReference>
<feature type="region of interest" description="Disordered" evidence="3">
    <location>
        <begin position="597"/>
        <end position="652"/>
    </location>
</feature>
<sequence>MWRTHFTARTYRPVATAFALSKGRRLISTHARRQTFNYLYEQLTAARTDKDIRLANRLISVETDKEGLGTVIHGHGPTSASEASTTLELFAQRDILALEQCGGQRHDATEAEENCLPGWFLLYSVHRRVHSTQDAKQAWILCKSYLSSQSPELKDVLLISFAWQFVQFGVEDCMQDLVNEFTRFPEAISTASSDALLRILCMASATETIRACVVSMLNALADGRAPIAQTVLEQVLQRDRLNLDIALAVERCIIAQGAIPAHEQTKALQCLWSPNEWSTVEVPSSTFFQDLKVAFDHPTLYMIDSLSTAKTYDEVVSILETAGVLTWKWLYVTLAPTMREAIERLSRVGVDVPTQFNASQASQNGQGPPAWLILHLLRNRILTAEDAALAFHLVDHHHASLAEPLRSCSLILSAYWCAKLRVITFLRRIVQRVFSLSETFTERHYDFFLRALTYGSASKELSILIKTILWKMSKLNISASTATYDRLHDNDILTLEVAEATKEHMKIQGISPSSHHLEALVRLFARSRQREKAKRYLMMLRKALLTDGRSLLPLGPNPGSQSAGGFTSPDRFYIESFKRFSAMRRYVQLIAVGHGRHVRPATKHGRNSDTSPQPNDHSSGTNGAGAIDNDRKDPGGQDIPSKEVQPSHSLPSTTASFHLGIEDWTATLHVAANDKEVPSKKLLDLFRKGITMMRLPPTIVTYCVVIRGLLAKGGAKDALLLWRELCESGHTLDTIAIGIGVTVLTYNDLAHEAFALLESVYSCQDMSLVNKRRRRRSGLHVNIYALNQFMVALSRNGRPDVVYELWSNLERLYQVEPDVYTFNIMLRTARWALKLNESLRGTLAELGLLRPPGSSPSHHSSSRDVVAACITSMLDPNIPHRVLGFWEGHSAGKVALRITRDMFFQNWPELQSVKGPVRALRSSGSSQLVSPMSDAFHSLRGGPKTLPNMESMLPSLPQDAIMKTRYARIVPTDPSFRIILDLLAAESLAAEIPLVLAWMRSLNIWPSKSTLATALVYWSAVSSDAPLIQAWKGGEQKSPYAQLLAWMTEWVGESNMPEPANIAMQLRRVRFYREANYLDIIEQRRNASDVVD</sequence>
<accession>A0ABP1CUD5</accession>
<dbReference type="InterPro" id="IPR002885">
    <property type="entry name" value="PPR_rpt"/>
</dbReference>
<dbReference type="PROSITE" id="PS51375">
    <property type="entry name" value="PPR"/>
    <property type="match status" value="1"/>
</dbReference>